<dbReference type="InterPro" id="IPR058625">
    <property type="entry name" value="MdtA-like_BSH"/>
</dbReference>
<dbReference type="NCBIfam" id="TIGR01730">
    <property type="entry name" value="RND_mfp"/>
    <property type="match status" value="1"/>
</dbReference>
<feature type="domain" description="Multidrug resistance protein MdtA-like C-terminal permuted SH3" evidence="7">
    <location>
        <begin position="294"/>
        <end position="356"/>
    </location>
</feature>
<dbReference type="InterPro" id="IPR058627">
    <property type="entry name" value="MdtA-like_C"/>
</dbReference>
<comment type="subcellular location">
    <subcellularLocation>
        <location evidence="1">Cell envelope</location>
    </subcellularLocation>
</comment>
<feature type="signal peptide" evidence="3">
    <location>
        <begin position="1"/>
        <end position="23"/>
    </location>
</feature>
<dbReference type="Gene3D" id="2.40.50.100">
    <property type="match status" value="1"/>
</dbReference>
<accession>A0ABV2CUI7</accession>
<dbReference type="Gene3D" id="2.40.30.170">
    <property type="match status" value="1"/>
</dbReference>
<dbReference type="Proteomes" id="UP001548590">
    <property type="component" value="Unassembled WGS sequence"/>
</dbReference>
<dbReference type="Pfam" id="PF25944">
    <property type="entry name" value="Beta-barrel_RND"/>
    <property type="match status" value="1"/>
</dbReference>
<evidence type="ECO:0000259" key="5">
    <source>
        <dbReference type="Pfam" id="PF25917"/>
    </source>
</evidence>
<feature type="domain" description="Multidrug resistance protein MdtA-like barrel-sandwich hybrid" evidence="5">
    <location>
        <begin position="68"/>
        <end position="196"/>
    </location>
</feature>
<evidence type="ECO:0000256" key="3">
    <source>
        <dbReference type="SAM" id="SignalP"/>
    </source>
</evidence>
<protein>
    <submittedName>
        <fullName evidence="8">Efflux RND transporter periplasmic adaptor subunit</fullName>
    </submittedName>
</protein>
<name>A0ABV2CUI7_9RHOO</name>
<comment type="similarity">
    <text evidence="2">Belongs to the membrane fusion protein (MFP) (TC 8.A.1) family.</text>
</comment>
<keyword evidence="3" id="KW-0732">Signal</keyword>
<dbReference type="Pfam" id="PF25917">
    <property type="entry name" value="BSH_RND"/>
    <property type="match status" value="1"/>
</dbReference>
<dbReference type="Gene3D" id="1.10.287.470">
    <property type="entry name" value="Helix hairpin bin"/>
    <property type="match status" value="1"/>
</dbReference>
<evidence type="ECO:0000259" key="4">
    <source>
        <dbReference type="Pfam" id="PF25876"/>
    </source>
</evidence>
<keyword evidence="9" id="KW-1185">Reference proteome</keyword>
<dbReference type="RefSeq" id="WP_345929190.1">
    <property type="nucleotide sequence ID" value="NZ_JBDIVF010000009.1"/>
</dbReference>
<evidence type="ECO:0000256" key="1">
    <source>
        <dbReference type="ARBA" id="ARBA00004196"/>
    </source>
</evidence>
<evidence type="ECO:0000259" key="6">
    <source>
        <dbReference type="Pfam" id="PF25944"/>
    </source>
</evidence>
<dbReference type="InterPro" id="IPR058624">
    <property type="entry name" value="MdtA-like_HH"/>
</dbReference>
<dbReference type="SUPFAM" id="SSF111369">
    <property type="entry name" value="HlyD-like secretion proteins"/>
    <property type="match status" value="1"/>
</dbReference>
<dbReference type="Pfam" id="PF25967">
    <property type="entry name" value="RND-MFP_C"/>
    <property type="match status" value="1"/>
</dbReference>
<dbReference type="PROSITE" id="PS51257">
    <property type="entry name" value="PROKAR_LIPOPROTEIN"/>
    <property type="match status" value="1"/>
</dbReference>
<comment type="caution">
    <text evidence="8">The sequence shown here is derived from an EMBL/GenBank/DDBJ whole genome shotgun (WGS) entry which is preliminary data.</text>
</comment>
<evidence type="ECO:0000313" key="9">
    <source>
        <dbReference type="Proteomes" id="UP001548590"/>
    </source>
</evidence>
<dbReference type="Pfam" id="PF25876">
    <property type="entry name" value="HH_MFP_RND"/>
    <property type="match status" value="1"/>
</dbReference>
<proteinExistence type="inferred from homology"/>
<evidence type="ECO:0000259" key="7">
    <source>
        <dbReference type="Pfam" id="PF25967"/>
    </source>
</evidence>
<evidence type="ECO:0000256" key="2">
    <source>
        <dbReference type="ARBA" id="ARBA00009477"/>
    </source>
</evidence>
<feature type="domain" description="Multidrug resistance protein MdtA-like beta-barrel" evidence="6">
    <location>
        <begin position="200"/>
        <end position="290"/>
    </location>
</feature>
<feature type="chain" id="PRO_5045924674" evidence="3">
    <location>
        <begin position="24"/>
        <end position="380"/>
    </location>
</feature>
<reference evidence="8 9" key="1">
    <citation type="submission" date="2024-07" db="EMBL/GenBank/DDBJ databases">
        <title>Uliginosibacterium paludis KCTC:42655.</title>
        <authorList>
            <person name="Kim M.K."/>
        </authorList>
    </citation>
    <scope>NUCLEOTIDE SEQUENCE [LARGE SCALE GENOMIC DNA]</scope>
    <source>
        <strain evidence="8 9">KCTC 42655</strain>
    </source>
</reference>
<dbReference type="InterPro" id="IPR058626">
    <property type="entry name" value="MdtA-like_b-barrel"/>
</dbReference>
<dbReference type="PANTHER" id="PTHR30158">
    <property type="entry name" value="ACRA/E-RELATED COMPONENT OF DRUG EFFLUX TRANSPORTER"/>
    <property type="match status" value="1"/>
</dbReference>
<organism evidence="8 9">
    <name type="scientific">Uliginosibacterium paludis</name>
    <dbReference type="NCBI Taxonomy" id="1615952"/>
    <lineage>
        <taxon>Bacteria</taxon>
        <taxon>Pseudomonadati</taxon>
        <taxon>Pseudomonadota</taxon>
        <taxon>Betaproteobacteria</taxon>
        <taxon>Rhodocyclales</taxon>
        <taxon>Zoogloeaceae</taxon>
        <taxon>Uliginosibacterium</taxon>
    </lineage>
</organism>
<dbReference type="PANTHER" id="PTHR30158:SF3">
    <property type="entry name" value="MULTIDRUG EFFLUX PUMP SUBUNIT ACRA-RELATED"/>
    <property type="match status" value="1"/>
</dbReference>
<dbReference type="Gene3D" id="2.40.420.20">
    <property type="match status" value="1"/>
</dbReference>
<gene>
    <name evidence="8" type="ORF">ABVT11_16435</name>
</gene>
<dbReference type="InterPro" id="IPR006143">
    <property type="entry name" value="RND_pump_MFP"/>
</dbReference>
<sequence>MLPPFKTTSAFLLCALITLSLSACTSGEQATAQAQATQQLPVVNIETITPRKVMLDTELAGRTTAHTIAEVRPQVSGIIQKRLFEEGSEVKAGQALYQIDPATYRASFESAEANAVALRLKAQRYKELAADDAVGRQDYDDVVASLKQAEAALQTARINLDYTHVQAPVAGRIGRSSVTVGALVTADQSTALTTVQQLDPIYVDVTRSSRELLDLQEQLANGVIKAAGDNAARVKLTLEDGREYPLEGKLQFSDLSVDPNTGSVTLRAIFPNPKHRLLPGMFVKATLVEGVSEQAILVQQNYVVHNASGKAVVMVLGKDDKVEEREVQTSRSVGNMWLISSGLAAGDRLITGGLQYVQPGAAVQIAPAAEASAPAAAPAK</sequence>
<evidence type="ECO:0000313" key="8">
    <source>
        <dbReference type="EMBL" id="MET1491427.1"/>
    </source>
</evidence>
<dbReference type="EMBL" id="JBEWLZ010000011">
    <property type="protein sequence ID" value="MET1491427.1"/>
    <property type="molecule type" value="Genomic_DNA"/>
</dbReference>
<feature type="domain" description="Multidrug resistance protein MdtA-like alpha-helical hairpin" evidence="4">
    <location>
        <begin position="102"/>
        <end position="163"/>
    </location>
</feature>